<protein>
    <submittedName>
        <fullName evidence="1">Uncharacterized protein</fullName>
    </submittedName>
</protein>
<dbReference type="InParanoid" id="K5X237"/>
<dbReference type="KEGG" id="pco:PHACADRAFT_194403"/>
<dbReference type="AlphaFoldDB" id="K5X237"/>
<reference evidence="1 2" key="1">
    <citation type="journal article" date="2012" name="BMC Genomics">
        <title>Comparative genomics of the white-rot fungi, Phanerochaete carnosa and P. chrysosporium, to elucidate the genetic basis of the distinct wood types they colonize.</title>
        <authorList>
            <person name="Suzuki H."/>
            <person name="MacDonald J."/>
            <person name="Syed K."/>
            <person name="Salamov A."/>
            <person name="Hori C."/>
            <person name="Aerts A."/>
            <person name="Henrissat B."/>
            <person name="Wiebenga A."/>
            <person name="vanKuyk P.A."/>
            <person name="Barry K."/>
            <person name="Lindquist E."/>
            <person name="LaButti K."/>
            <person name="Lapidus A."/>
            <person name="Lucas S."/>
            <person name="Coutinho P."/>
            <person name="Gong Y."/>
            <person name="Samejima M."/>
            <person name="Mahadevan R."/>
            <person name="Abou-Zaid M."/>
            <person name="de Vries R.P."/>
            <person name="Igarashi K."/>
            <person name="Yadav J.S."/>
            <person name="Grigoriev I.V."/>
            <person name="Master E.R."/>
        </authorList>
    </citation>
    <scope>NUCLEOTIDE SEQUENCE [LARGE SCALE GENOMIC DNA]</scope>
    <source>
        <strain evidence="1 2">HHB-10118-sp</strain>
    </source>
</reference>
<accession>K5X237</accession>
<sequence length="57" mass="6476">MNLNAMDISAFRFGNLFQGLKNPAEIKQQYNKLMGAYKEQVRIDHILASTNYLTGPT</sequence>
<proteinExistence type="predicted"/>
<dbReference type="EMBL" id="JH930471">
    <property type="protein sequence ID" value="EKM56822.1"/>
    <property type="molecule type" value="Genomic_DNA"/>
</dbReference>
<keyword evidence="2" id="KW-1185">Reference proteome</keyword>
<evidence type="ECO:0000313" key="1">
    <source>
        <dbReference type="EMBL" id="EKM56822.1"/>
    </source>
</evidence>
<organism evidence="1 2">
    <name type="scientific">Phanerochaete carnosa (strain HHB-10118-sp)</name>
    <name type="common">White-rot fungus</name>
    <name type="synonym">Peniophora carnosa</name>
    <dbReference type="NCBI Taxonomy" id="650164"/>
    <lineage>
        <taxon>Eukaryota</taxon>
        <taxon>Fungi</taxon>
        <taxon>Dikarya</taxon>
        <taxon>Basidiomycota</taxon>
        <taxon>Agaricomycotina</taxon>
        <taxon>Agaricomycetes</taxon>
        <taxon>Polyporales</taxon>
        <taxon>Phanerochaetaceae</taxon>
        <taxon>Phanerochaete</taxon>
    </lineage>
</organism>
<gene>
    <name evidence="1" type="ORF">PHACADRAFT_194403</name>
</gene>
<name>K5X237_PHACS</name>
<dbReference type="GeneID" id="18910994"/>
<evidence type="ECO:0000313" key="2">
    <source>
        <dbReference type="Proteomes" id="UP000008370"/>
    </source>
</evidence>
<dbReference type="RefSeq" id="XP_007394656.1">
    <property type="nucleotide sequence ID" value="XM_007394594.1"/>
</dbReference>
<dbReference type="HOGENOM" id="CLU_2997185_0_0_1"/>
<dbReference type="Proteomes" id="UP000008370">
    <property type="component" value="Unassembled WGS sequence"/>
</dbReference>